<organism evidence="2 3">
    <name type="scientific">Pandoraea norimbergensis</name>
    <dbReference type="NCBI Taxonomy" id="93219"/>
    <lineage>
        <taxon>Bacteria</taxon>
        <taxon>Pseudomonadati</taxon>
        <taxon>Pseudomonadota</taxon>
        <taxon>Betaproteobacteria</taxon>
        <taxon>Burkholderiales</taxon>
        <taxon>Burkholderiaceae</taxon>
        <taxon>Pandoraea</taxon>
    </lineage>
</organism>
<evidence type="ECO:0000313" key="3">
    <source>
        <dbReference type="Proteomes" id="UP000060277"/>
    </source>
</evidence>
<name>A0ABN4JGF6_9BURK</name>
<dbReference type="EMBL" id="CP013480">
    <property type="protein sequence ID" value="ALS59908.1"/>
    <property type="molecule type" value="Genomic_DNA"/>
</dbReference>
<dbReference type="Proteomes" id="UP000060277">
    <property type="component" value="Chromosome"/>
</dbReference>
<feature type="region of interest" description="Disordered" evidence="1">
    <location>
        <begin position="66"/>
        <end position="87"/>
    </location>
</feature>
<evidence type="ECO:0000313" key="2">
    <source>
        <dbReference type="EMBL" id="ALS59908.1"/>
    </source>
</evidence>
<protein>
    <submittedName>
        <fullName evidence="2">Uncharacterized protein</fullName>
    </submittedName>
</protein>
<accession>A0ABN4JGF6</accession>
<sequence length="339" mass="37029">MDMPAIQPYVSPNVSPNASPLAPSAGVLSVGVSAFTPFTETGAIAHRSAGLSANFSAVANRAGDASDGRSAATPAIHQRHPRSSFPAPCNTRYPAAGGFTRQSLSKPQQISPQNHTQFLRANAESVVFGELLEMLRPVGRCPNRHYVWSVELRDELEHRMYCLGIYAYTTLHNMALKHKIASLMVDGSGYFPGTVGAVFYDIGFEALRRRGVSHRALDDIPASRIEGAGRFAVREILMSRTNPRDPYHGFTAYFKPLQFHAHANGMHDAADMLDRITRDDSFGSPVTGPSDAASFLADEASLLDAHLQQCERAAQPSAWEKFVATYVRPVIGARWFSRL</sequence>
<reference evidence="3" key="1">
    <citation type="submission" date="2015-12" db="EMBL/GenBank/DDBJ databases">
        <title>Complete genome sequence of Pandoraea norimbergensis DSM 11628.</title>
        <authorList>
            <person name="Ee R."/>
            <person name="Lim Y.-L."/>
            <person name="Yong D."/>
            <person name="Yin W.-F."/>
            <person name="Chan K.-G."/>
        </authorList>
    </citation>
    <scope>NUCLEOTIDE SEQUENCE [LARGE SCALE GENOMIC DNA]</scope>
    <source>
        <strain evidence="3">DSM 11628</strain>
    </source>
</reference>
<gene>
    <name evidence="2" type="ORF">AT302_09215</name>
</gene>
<evidence type="ECO:0000256" key="1">
    <source>
        <dbReference type="SAM" id="MobiDB-lite"/>
    </source>
</evidence>
<keyword evidence="3" id="KW-1185">Reference proteome</keyword>
<proteinExistence type="predicted"/>